<reference evidence="2" key="1">
    <citation type="submission" date="2023-07" db="EMBL/GenBank/DDBJ databases">
        <title>Conexibacter stalactiti sp. nov., isolated from stalactites in a lava cave and emended description of the genus Conexibacter.</title>
        <authorList>
            <person name="Lee S.D."/>
        </authorList>
    </citation>
    <scope>NUCLEOTIDE SEQUENCE [LARGE SCALE GENOMIC DNA]</scope>
    <source>
        <strain evidence="2">KCTC 39840</strain>
    </source>
</reference>
<dbReference type="Proteomes" id="UP001284601">
    <property type="component" value="Unassembled WGS sequence"/>
</dbReference>
<dbReference type="InterPro" id="IPR003772">
    <property type="entry name" value="YceD"/>
</dbReference>
<comment type="caution">
    <text evidence="1">The sequence shown here is derived from an EMBL/GenBank/DDBJ whole genome shotgun (WGS) entry which is preliminary data.</text>
</comment>
<organism evidence="1 2">
    <name type="scientific">Conexibacter stalactiti</name>
    <dbReference type="NCBI Taxonomy" id="1940611"/>
    <lineage>
        <taxon>Bacteria</taxon>
        <taxon>Bacillati</taxon>
        <taxon>Actinomycetota</taxon>
        <taxon>Thermoleophilia</taxon>
        <taxon>Solirubrobacterales</taxon>
        <taxon>Conexibacteraceae</taxon>
        <taxon>Conexibacter</taxon>
    </lineage>
</organism>
<name>A0ABU4HT94_9ACTN</name>
<protein>
    <submittedName>
        <fullName evidence="1">DUF177 domain-containing protein</fullName>
    </submittedName>
</protein>
<gene>
    <name evidence="1" type="ORF">R7226_16230</name>
</gene>
<dbReference type="Pfam" id="PF02620">
    <property type="entry name" value="YceD"/>
    <property type="match status" value="1"/>
</dbReference>
<evidence type="ECO:0000313" key="1">
    <source>
        <dbReference type="EMBL" id="MDW5595897.1"/>
    </source>
</evidence>
<keyword evidence="2" id="KW-1185">Reference proteome</keyword>
<dbReference type="RefSeq" id="WP_318598242.1">
    <property type="nucleotide sequence ID" value="NZ_JAWSTH010000042.1"/>
</dbReference>
<proteinExistence type="predicted"/>
<dbReference type="EMBL" id="JAWSTH010000042">
    <property type="protein sequence ID" value="MDW5595897.1"/>
    <property type="molecule type" value="Genomic_DNA"/>
</dbReference>
<sequence length="172" mass="18839">MSERAENSFDLAPLRLSSGEASVVELEVAIPEFDLSGQVYEVRPPVLPVRLDVSRTTGNGYALRLRFVAEMAGPCMRCLEPSANSFKVDAREVEQPGARDEELDSPYVDDEVVDVGQWTNDALALTLPAQLLCRADCAGLCAKCGENLNDSPDHAHAAEPDPRWAKLRELEL</sequence>
<reference evidence="1 2" key="2">
    <citation type="submission" date="2023-10" db="EMBL/GenBank/DDBJ databases">
        <authorList>
            <person name="Han X.F."/>
        </authorList>
    </citation>
    <scope>NUCLEOTIDE SEQUENCE [LARGE SCALE GENOMIC DNA]</scope>
    <source>
        <strain evidence="1 2">KCTC 39840</strain>
    </source>
</reference>
<accession>A0ABU4HT94</accession>
<evidence type="ECO:0000313" key="2">
    <source>
        <dbReference type="Proteomes" id="UP001284601"/>
    </source>
</evidence>